<dbReference type="CDD" id="cd18787">
    <property type="entry name" value="SF2_C_DEAD"/>
    <property type="match status" value="1"/>
</dbReference>
<dbReference type="InterPro" id="IPR050547">
    <property type="entry name" value="DEAD_box_RNA_helicases"/>
</dbReference>
<dbReference type="InterPro" id="IPR011545">
    <property type="entry name" value="DEAD/DEAH_box_helicase_dom"/>
</dbReference>
<dbReference type="HAMAP" id="MF_00964">
    <property type="entry name" value="DEAD_helicase_DeaD"/>
    <property type="match status" value="1"/>
</dbReference>
<evidence type="ECO:0000256" key="1">
    <source>
        <dbReference type="ARBA" id="ARBA00022490"/>
    </source>
</evidence>
<dbReference type="PATRIC" id="fig|1142394.8.peg.2861"/>
<comment type="similarity">
    <text evidence="9">Belongs to the DEAD box helicase family. DeaD/CsdA subfamily.</text>
</comment>
<evidence type="ECO:0000313" key="15">
    <source>
        <dbReference type="EMBL" id="BAM04924.1"/>
    </source>
</evidence>
<keyword evidence="3 9" id="KW-0378">Hydrolase</keyword>
<evidence type="ECO:0000259" key="12">
    <source>
        <dbReference type="PROSITE" id="PS51192"/>
    </source>
</evidence>
<evidence type="ECO:0000256" key="6">
    <source>
        <dbReference type="ARBA" id="ARBA00022884"/>
    </source>
</evidence>
<dbReference type="PROSITE" id="PS00039">
    <property type="entry name" value="DEAD_ATP_HELICASE"/>
    <property type="match status" value="1"/>
</dbReference>
<dbReference type="GO" id="GO:0005829">
    <property type="term" value="C:cytosol"/>
    <property type="evidence" value="ECO:0007669"/>
    <property type="project" value="TreeGrafter"/>
</dbReference>
<comment type="subcellular location">
    <subcellularLocation>
        <location evidence="9">Cytoplasm</location>
    </subcellularLocation>
</comment>
<dbReference type="InterPro" id="IPR005580">
    <property type="entry name" value="DbpA/CsdA_RNA-bd_dom"/>
</dbReference>
<dbReference type="AlphaFoldDB" id="I0II36"/>
<evidence type="ECO:0000259" key="14">
    <source>
        <dbReference type="PROSITE" id="PS51195"/>
    </source>
</evidence>
<evidence type="ECO:0000256" key="9">
    <source>
        <dbReference type="HAMAP-Rule" id="MF_00964"/>
    </source>
</evidence>
<dbReference type="Gene3D" id="3.40.50.300">
    <property type="entry name" value="P-loop containing nucleotide triphosphate hydrolases"/>
    <property type="match status" value="2"/>
</dbReference>
<dbReference type="GO" id="GO:0000027">
    <property type="term" value="P:ribosomal large subunit assembly"/>
    <property type="evidence" value="ECO:0007669"/>
    <property type="project" value="UniProtKB-UniRule"/>
</dbReference>
<evidence type="ECO:0000256" key="3">
    <source>
        <dbReference type="ARBA" id="ARBA00022801"/>
    </source>
</evidence>
<dbReference type="OrthoDB" id="9805696at2"/>
<reference evidence="15 16" key="1">
    <citation type="submission" date="2012-02" db="EMBL/GenBank/DDBJ databases">
        <title>Complete genome sequence of Phycisphaera mikurensis NBRC 102666.</title>
        <authorList>
            <person name="Ankai A."/>
            <person name="Hosoyama A."/>
            <person name="Terui Y."/>
            <person name="Sekine M."/>
            <person name="Fukai R."/>
            <person name="Kato Y."/>
            <person name="Nakamura S."/>
            <person name="Yamada-Narita S."/>
            <person name="Kawakoshi A."/>
            <person name="Fukunaga Y."/>
            <person name="Yamazaki S."/>
            <person name="Fujita N."/>
        </authorList>
    </citation>
    <scope>NUCLEOTIDE SEQUENCE [LARGE SCALE GENOMIC DNA]</scope>
    <source>
        <strain evidence="16">NBRC 102666 / KCTC 22515 / FYK2301M01</strain>
    </source>
</reference>
<keyword evidence="2 9" id="KW-0547">Nucleotide-binding</keyword>
<dbReference type="SMART" id="SM00490">
    <property type="entry name" value="HELICc"/>
    <property type="match status" value="1"/>
</dbReference>
<dbReference type="GO" id="GO:0033592">
    <property type="term" value="F:RNA strand annealing activity"/>
    <property type="evidence" value="ECO:0007669"/>
    <property type="project" value="TreeGrafter"/>
</dbReference>
<dbReference type="KEGG" id="phm:PSMK_27650"/>
<comment type="catalytic activity">
    <reaction evidence="8 9">
        <text>ATP + H2O = ADP + phosphate + H(+)</text>
        <dbReference type="Rhea" id="RHEA:13065"/>
        <dbReference type="ChEBI" id="CHEBI:15377"/>
        <dbReference type="ChEBI" id="CHEBI:15378"/>
        <dbReference type="ChEBI" id="CHEBI:30616"/>
        <dbReference type="ChEBI" id="CHEBI:43474"/>
        <dbReference type="ChEBI" id="CHEBI:456216"/>
        <dbReference type="EC" id="3.6.4.13"/>
    </reaction>
</comment>
<dbReference type="GO" id="GO:0005840">
    <property type="term" value="C:ribosome"/>
    <property type="evidence" value="ECO:0007669"/>
    <property type="project" value="TreeGrafter"/>
</dbReference>
<keyword evidence="6 9" id="KW-0694">RNA-binding</keyword>
<keyword evidence="7 9" id="KW-0346">Stress response</keyword>
<evidence type="ECO:0000256" key="7">
    <source>
        <dbReference type="ARBA" id="ARBA00023016"/>
    </source>
</evidence>
<evidence type="ECO:0000256" key="8">
    <source>
        <dbReference type="ARBA" id="ARBA00047984"/>
    </source>
</evidence>
<dbReference type="InterPro" id="IPR014001">
    <property type="entry name" value="Helicase_ATP-bd"/>
</dbReference>
<dbReference type="STRING" id="1142394.PSMK_27650"/>
<proteinExistence type="inferred from homology"/>
<evidence type="ECO:0000256" key="10">
    <source>
        <dbReference type="PROSITE-ProRule" id="PRU00552"/>
    </source>
</evidence>
<dbReference type="SUPFAM" id="SSF52540">
    <property type="entry name" value="P-loop containing nucleoside triphosphate hydrolases"/>
    <property type="match status" value="1"/>
</dbReference>
<dbReference type="GO" id="GO:0070417">
    <property type="term" value="P:cellular response to cold"/>
    <property type="evidence" value="ECO:0007669"/>
    <property type="project" value="InterPro"/>
</dbReference>
<gene>
    <name evidence="9 15" type="primary">deaD</name>
    <name evidence="9 15" type="synonym">csdA</name>
    <name evidence="15" type="ordered locus">PSMK_27650</name>
</gene>
<feature type="region of interest" description="Disordered" evidence="11">
    <location>
        <begin position="1"/>
        <end position="60"/>
    </location>
</feature>
<dbReference type="InterPro" id="IPR027417">
    <property type="entry name" value="P-loop_NTPase"/>
</dbReference>
<dbReference type="InterPro" id="IPR001650">
    <property type="entry name" value="Helicase_C-like"/>
</dbReference>
<comment type="function">
    <text evidence="9">DEAD-box RNA helicase involved in various cellular processes at low temperature, including ribosome biogenesis, mRNA degradation and translation initiation.</text>
</comment>
<dbReference type="CDD" id="cd00268">
    <property type="entry name" value="DEADc"/>
    <property type="match status" value="1"/>
</dbReference>
<dbReference type="PANTHER" id="PTHR47963:SF8">
    <property type="entry name" value="ATP-DEPENDENT RNA HELICASE DEAD"/>
    <property type="match status" value="1"/>
</dbReference>
<dbReference type="InterPro" id="IPR044742">
    <property type="entry name" value="DEAD/DEAH_RhlB"/>
</dbReference>
<evidence type="ECO:0000256" key="5">
    <source>
        <dbReference type="ARBA" id="ARBA00022840"/>
    </source>
</evidence>
<dbReference type="InterPro" id="IPR057325">
    <property type="entry name" value="DeaD_dimer"/>
</dbReference>
<dbReference type="GO" id="GO:0006401">
    <property type="term" value="P:RNA catabolic process"/>
    <property type="evidence" value="ECO:0007669"/>
    <property type="project" value="UniProtKB-UniRule"/>
</dbReference>
<dbReference type="HOGENOM" id="CLU_003041_21_1_0"/>
<dbReference type="Pfam" id="PF00270">
    <property type="entry name" value="DEAD"/>
    <property type="match status" value="1"/>
</dbReference>
<dbReference type="InterPro" id="IPR000629">
    <property type="entry name" value="RNA-helicase_DEAD-box_CS"/>
</dbReference>
<feature type="domain" description="DEAD-box RNA helicase Q" evidence="14">
    <location>
        <begin position="59"/>
        <end position="87"/>
    </location>
</feature>
<dbReference type="InterPro" id="IPR028618">
    <property type="entry name" value="DEAD_helicase_DeaD"/>
</dbReference>
<evidence type="ECO:0000256" key="4">
    <source>
        <dbReference type="ARBA" id="ARBA00022806"/>
    </source>
</evidence>
<dbReference type="eggNOG" id="COG0513">
    <property type="taxonomic scope" value="Bacteria"/>
</dbReference>
<sequence>MDADNTPNNDPNPQADAPSTPPSPGGEAAAAPEPGASATDAAGASGVETEPAEPAQDGPGFADLGLSAAVLAGLERIGYEQPSPIQAAIIPAVLSGVDVIGQAQTGTGKTAAFALPILSKLQGVPAGGGSVRFEAPAAPTALVLAPTRELAIQVAEAFQTYAQKMPGFHVVPVYGGADYTTQLRAFSRGVHVVVGTPGRVLDHMKRGTLNVQHLQHLVLDEADEMLRMGFIEDVEYVLDEIPDAAQVALFSATMPAQIKRIAQSKLKDPQHIRTAGKTKTAETVRQRYAYVPGRRKINALTRVLDAEPHEAVLVFVRTRNACTEVADQLQARGHAAEALSGEVPQRQRERIVESLKDGRIDVVVATDVAARGLDVERVGHVINYDMPTDPEAYIHRIGRTGRAGRSGEAILFVTPREKRMLGELERITGQAIEEMQPPSDKDIRDLRVSRFLAAVDAQPEEQPEAVAFFRGLLEKRAAEQDLDPLDLAANLAALAQGDRPIVGAATPDGEDEPPRRPRVQGEREQPKGRFVAPPPASREGFSRTQRGEKPRGDGREVPEGFERYRLDVGRDDGAGPSNFVGAITGETGLTGGDIGRIALHDAYATVDLPAGMPPQVFALLKKLEVMGKPLNLVKMEGGGHAHHAGGGGSGRAPSHGGFAHPKKKFGGKPGFGGPKKAGAKRFAGGKKFGGKKS</sequence>
<dbReference type="GO" id="GO:0003724">
    <property type="term" value="F:RNA helicase activity"/>
    <property type="evidence" value="ECO:0007669"/>
    <property type="project" value="UniProtKB-UniRule"/>
</dbReference>
<dbReference type="Pfam" id="PF03880">
    <property type="entry name" value="DbpA"/>
    <property type="match status" value="1"/>
</dbReference>
<dbReference type="FunFam" id="3.40.50.300:FF:000108">
    <property type="entry name" value="ATP-dependent RNA helicase RhlE"/>
    <property type="match status" value="1"/>
</dbReference>
<organism evidence="15 16">
    <name type="scientific">Phycisphaera mikurensis (strain NBRC 102666 / KCTC 22515 / FYK2301M01)</name>
    <dbReference type="NCBI Taxonomy" id="1142394"/>
    <lineage>
        <taxon>Bacteria</taxon>
        <taxon>Pseudomonadati</taxon>
        <taxon>Planctomycetota</taxon>
        <taxon>Phycisphaerae</taxon>
        <taxon>Phycisphaerales</taxon>
        <taxon>Phycisphaeraceae</taxon>
        <taxon>Phycisphaera</taxon>
    </lineage>
</organism>
<evidence type="ECO:0000256" key="2">
    <source>
        <dbReference type="ARBA" id="ARBA00022741"/>
    </source>
</evidence>
<dbReference type="EC" id="3.6.4.13" evidence="9"/>
<dbReference type="PROSITE" id="PS51192">
    <property type="entry name" value="HELICASE_ATP_BIND_1"/>
    <property type="match status" value="1"/>
</dbReference>
<feature type="compositionally biased region" description="Low complexity" evidence="11">
    <location>
        <begin position="25"/>
        <end position="46"/>
    </location>
</feature>
<feature type="compositionally biased region" description="Basic and acidic residues" evidence="11">
    <location>
        <begin position="512"/>
        <end position="527"/>
    </location>
</feature>
<feature type="domain" description="Helicase ATP-binding" evidence="12">
    <location>
        <begin position="90"/>
        <end position="272"/>
    </location>
</feature>
<dbReference type="InterPro" id="IPR012677">
    <property type="entry name" value="Nucleotide-bd_a/b_plait_sf"/>
</dbReference>
<evidence type="ECO:0000313" key="16">
    <source>
        <dbReference type="Proteomes" id="UP000007881"/>
    </source>
</evidence>
<feature type="region of interest" description="Disordered" evidence="11">
    <location>
        <begin position="636"/>
        <end position="693"/>
    </location>
</feature>
<dbReference type="CDD" id="cd12499">
    <property type="entry name" value="RRM_EcCsdA_like"/>
    <property type="match status" value="1"/>
</dbReference>
<keyword evidence="16" id="KW-1185">Reference proteome</keyword>
<dbReference type="GO" id="GO:0005524">
    <property type="term" value="F:ATP binding"/>
    <property type="evidence" value="ECO:0007669"/>
    <property type="project" value="UniProtKB-UniRule"/>
</dbReference>
<feature type="domain" description="Helicase C-terminal" evidence="13">
    <location>
        <begin position="283"/>
        <end position="443"/>
    </location>
</feature>
<evidence type="ECO:0000256" key="11">
    <source>
        <dbReference type="SAM" id="MobiDB-lite"/>
    </source>
</evidence>
<accession>I0II36</accession>
<dbReference type="GO" id="GO:0016887">
    <property type="term" value="F:ATP hydrolysis activity"/>
    <property type="evidence" value="ECO:0007669"/>
    <property type="project" value="RHEA"/>
</dbReference>
<dbReference type="InterPro" id="IPR014014">
    <property type="entry name" value="RNA_helicase_DEAD_Q_motif"/>
</dbReference>
<keyword evidence="4 9" id="KW-0347">Helicase</keyword>
<dbReference type="PROSITE" id="PS51195">
    <property type="entry name" value="Q_MOTIF"/>
    <property type="match status" value="1"/>
</dbReference>
<dbReference type="Gene3D" id="3.30.70.330">
    <property type="match status" value="1"/>
</dbReference>
<feature type="compositionally biased region" description="Basic and acidic residues" evidence="11">
    <location>
        <begin position="545"/>
        <end position="560"/>
    </location>
</feature>
<protein>
    <recommendedName>
        <fullName evidence="9">ATP-dependent RNA helicase DeaD</fullName>
        <ecNumber evidence="9">3.6.4.13</ecNumber>
    </recommendedName>
    <alternativeName>
        <fullName evidence="9">Cold-shock DEAD box protein A</fullName>
    </alternativeName>
</protein>
<dbReference type="PROSITE" id="PS51194">
    <property type="entry name" value="HELICASE_CTER"/>
    <property type="match status" value="1"/>
</dbReference>
<keyword evidence="5 9" id="KW-0067">ATP-binding</keyword>
<dbReference type="Pfam" id="PF25399">
    <property type="entry name" value="DeaD_dimer"/>
    <property type="match status" value="1"/>
</dbReference>
<keyword evidence="1 9" id="KW-0963">Cytoplasm</keyword>
<dbReference type="EMBL" id="AP012338">
    <property type="protein sequence ID" value="BAM04924.1"/>
    <property type="molecule type" value="Genomic_DNA"/>
</dbReference>
<evidence type="ECO:0000259" key="13">
    <source>
        <dbReference type="PROSITE" id="PS51194"/>
    </source>
</evidence>
<dbReference type="InterPro" id="IPR034415">
    <property type="entry name" value="CsdA_RRM"/>
</dbReference>
<name>I0II36_PHYMF</name>
<feature type="region of interest" description="Disordered" evidence="11">
    <location>
        <begin position="499"/>
        <end position="560"/>
    </location>
</feature>
<dbReference type="Proteomes" id="UP000007881">
    <property type="component" value="Chromosome"/>
</dbReference>
<feature type="short sequence motif" description="Q motif" evidence="10">
    <location>
        <begin position="59"/>
        <end position="87"/>
    </location>
</feature>
<dbReference type="Pfam" id="PF00271">
    <property type="entry name" value="Helicase_C"/>
    <property type="match status" value="1"/>
</dbReference>
<feature type="compositionally biased region" description="Low complexity" evidence="11">
    <location>
        <begin position="1"/>
        <end position="18"/>
    </location>
</feature>
<dbReference type="SMART" id="SM00487">
    <property type="entry name" value="DEXDc"/>
    <property type="match status" value="1"/>
</dbReference>
<dbReference type="PANTHER" id="PTHR47963">
    <property type="entry name" value="DEAD-BOX ATP-DEPENDENT RNA HELICASE 47, MITOCHONDRIAL"/>
    <property type="match status" value="1"/>
</dbReference>